<gene>
    <name evidence="1" type="ORF">PFLmoz3_04458</name>
</gene>
<evidence type="ECO:0000313" key="1">
    <source>
        <dbReference type="EMBL" id="KWV85935.1"/>
    </source>
</evidence>
<evidence type="ECO:0000313" key="2">
    <source>
        <dbReference type="Proteomes" id="UP000061348"/>
    </source>
</evidence>
<accession>A0A109LEM8</accession>
<name>A0A109LEM8_PSEFL</name>
<dbReference type="Proteomes" id="UP000061348">
    <property type="component" value="Unassembled WGS sequence"/>
</dbReference>
<protein>
    <submittedName>
        <fullName evidence="1">Uncharacterized protein</fullName>
    </submittedName>
</protein>
<proteinExistence type="predicted"/>
<comment type="caution">
    <text evidence="1">The sequence shown here is derived from an EMBL/GenBank/DDBJ whole genome shotgun (WGS) entry which is preliminary data.</text>
</comment>
<dbReference type="AlphaFoldDB" id="A0A109LEM8"/>
<organism evidence="1 2">
    <name type="scientific">Pseudomonas fluorescens</name>
    <dbReference type="NCBI Taxonomy" id="294"/>
    <lineage>
        <taxon>Bacteria</taxon>
        <taxon>Pseudomonadati</taxon>
        <taxon>Pseudomonadota</taxon>
        <taxon>Gammaproteobacteria</taxon>
        <taxon>Pseudomonadales</taxon>
        <taxon>Pseudomonadaceae</taxon>
        <taxon>Pseudomonas</taxon>
    </lineage>
</organism>
<dbReference type="EMBL" id="LCYA01000115">
    <property type="protein sequence ID" value="KWV85935.1"/>
    <property type="molecule type" value="Genomic_DNA"/>
</dbReference>
<reference evidence="1 2" key="1">
    <citation type="submission" date="2015-05" db="EMBL/GenBank/DDBJ databases">
        <title>A genomic and transcriptomic approach to investigate the blue pigment phenotype in Pseudomonas fluorescens.</title>
        <authorList>
            <person name="Andreani N.A."/>
            <person name="Cardazzo B."/>
        </authorList>
    </citation>
    <scope>NUCLEOTIDE SEQUENCE [LARGE SCALE GENOMIC DNA]</scope>
    <source>
        <strain evidence="1 2">Ps_22</strain>
    </source>
</reference>
<sequence length="349" mass="36392">MRALGAPEQVFQGRHQLVGVGGATVQRLASRERQQPVGEGGGAMCGGHGGIGKTADIVAASGGNVTLHQVEAADDAGEHVVEVMGDTAGELADRFHLLRMAQGIFGTLALEHLVLQALVGFGQRLGALGHAFFKVLVEVAQGFFGELAFGLVDHEDVETIHRAVTAKPRQVLHQRMAGAAVAMRRHRHEAARLALERGGDLVCAPGIHLVAEHFADGLAVQLLGRFAIPLEVSAVVEAKALFVVNVADQHRHGVDDQLQLGLALAQGLLGVFALGEVQRGAEEPRRPALLILVAAATGEHPAHLAIGLLQAVFLGVLGAMGDAMLDAARHCAPVFGMHAVQVGADGQQA</sequence>